<accession>A0ACC1Q7V4</accession>
<keyword evidence="2" id="KW-1185">Reference proteome</keyword>
<proteinExistence type="predicted"/>
<comment type="caution">
    <text evidence="1">The sequence shown here is derived from an EMBL/GenBank/DDBJ whole genome shotgun (WGS) entry which is preliminary data.</text>
</comment>
<reference evidence="1" key="1">
    <citation type="submission" date="2022-08" db="EMBL/GenBank/DDBJ databases">
        <title>Genome Sequence of Pycnoporus sanguineus.</title>
        <authorList>
            <person name="Buettner E."/>
        </authorList>
    </citation>
    <scope>NUCLEOTIDE SEQUENCE</scope>
    <source>
        <strain evidence="1">CG-C14</strain>
    </source>
</reference>
<gene>
    <name evidence="1" type="ORF">NUW54_g1509</name>
</gene>
<dbReference type="Proteomes" id="UP001144978">
    <property type="component" value="Unassembled WGS sequence"/>
</dbReference>
<protein>
    <submittedName>
        <fullName evidence="1">Uncharacterized protein</fullName>
    </submittedName>
</protein>
<evidence type="ECO:0000313" key="1">
    <source>
        <dbReference type="EMBL" id="KAJ3013722.1"/>
    </source>
</evidence>
<dbReference type="EMBL" id="JANSHE010000252">
    <property type="protein sequence ID" value="KAJ3013722.1"/>
    <property type="molecule type" value="Genomic_DNA"/>
</dbReference>
<evidence type="ECO:0000313" key="2">
    <source>
        <dbReference type="Proteomes" id="UP001144978"/>
    </source>
</evidence>
<sequence length="224" mass="26728">MPLERCSPQRQDGVWHPVAFLSKAMSSTERNYEIYDKELLAIMTALDEFRHYLMGAAQPFEIWTDHKNLEYYRKPQKLNRRQARWVSELANYQFTLHHKPGKTNVKSDLLSRRADHDRGDNDNTDVIVLKDEWFQRVTEYRLEGEEEDILRRIRRNRGNRDRAVEKVEDLDPQDADVRLLALARLKLHERLAQQRGRAQARLGETQRVAEERLRLEQLVKQRGR</sequence>
<name>A0ACC1Q7V4_9APHY</name>
<organism evidence="1 2">
    <name type="scientific">Trametes sanguinea</name>
    <dbReference type="NCBI Taxonomy" id="158606"/>
    <lineage>
        <taxon>Eukaryota</taxon>
        <taxon>Fungi</taxon>
        <taxon>Dikarya</taxon>
        <taxon>Basidiomycota</taxon>
        <taxon>Agaricomycotina</taxon>
        <taxon>Agaricomycetes</taxon>
        <taxon>Polyporales</taxon>
        <taxon>Polyporaceae</taxon>
        <taxon>Trametes</taxon>
    </lineage>
</organism>